<comment type="caution">
    <text evidence="1">The sequence shown here is derived from an EMBL/GenBank/DDBJ whole genome shotgun (WGS) entry which is preliminary data.</text>
</comment>
<name>A0A9P7BYN3_RHIOR</name>
<reference evidence="1" key="1">
    <citation type="journal article" date="2020" name="Microb. Genom.">
        <title>Genetic diversity of clinical and environmental Mucorales isolates obtained from an investigation of mucormycosis cases among solid organ transplant recipients.</title>
        <authorList>
            <person name="Nguyen M.H."/>
            <person name="Kaul D."/>
            <person name="Muto C."/>
            <person name="Cheng S.J."/>
            <person name="Richter R.A."/>
            <person name="Bruno V.M."/>
            <person name="Liu G."/>
            <person name="Beyhan S."/>
            <person name="Sundermann A.J."/>
            <person name="Mounaud S."/>
            <person name="Pasculle A.W."/>
            <person name="Nierman W.C."/>
            <person name="Driscoll E."/>
            <person name="Cumbie R."/>
            <person name="Clancy C.J."/>
            <person name="Dupont C.L."/>
        </authorList>
    </citation>
    <scope>NUCLEOTIDE SEQUENCE</scope>
    <source>
        <strain evidence="1">GL16</strain>
    </source>
</reference>
<dbReference type="EMBL" id="JAANIT010010102">
    <property type="protein sequence ID" value="KAG1524592.1"/>
    <property type="molecule type" value="Genomic_DNA"/>
</dbReference>
<dbReference type="AlphaFoldDB" id="A0A9P7BYN3"/>
<protein>
    <submittedName>
        <fullName evidence="1">Uncharacterized protein</fullName>
    </submittedName>
</protein>
<proteinExistence type="predicted"/>
<accession>A0A9P7BYN3</accession>
<evidence type="ECO:0000313" key="1">
    <source>
        <dbReference type="EMBL" id="KAG1524592.1"/>
    </source>
</evidence>
<organism evidence="1 2">
    <name type="scientific">Rhizopus oryzae</name>
    <name type="common">Mucormycosis agent</name>
    <name type="synonym">Rhizopus arrhizus var. delemar</name>
    <dbReference type="NCBI Taxonomy" id="64495"/>
    <lineage>
        <taxon>Eukaryota</taxon>
        <taxon>Fungi</taxon>
        <taxon>Fungi incertae sedis</taxon>
        <taxon>Mucoromycota</taxon>
        <taxon>Mucoromycotina</taxon>
        <taxon>Mucoromycetes</taxon>
        <taxon>Mucorales</taxon>
        <taxon>Mucorineae</taxon>
        <taxon>Rhizopodaceae</taxon>
        <taxon>Rhizopus</taxon>
    </lineage>
</organism>
<gene>
    <name evidence="1" type="ORF">G6F51_014410</name>
</gene>
<sequence length="117" mass="11849">MEELGHRLAGHAGAAAGQVLIVVTMRIVAAGEEVALAATCIGGHQLPVFAALGEGHAAIPVTRVAQAVAVVAATRHLLEHARAVDAVVGHAAAHAQAPVLPIVEDVIDVQRSVPSRC</sequence>
<dbReference type="Proteomes" id="UP000717996">
    <property type="component" value="Unassembled WGS sequence"/>
</dbReference>
<evidence type="ECO:0000313" key="2">
    <source>
        <dbReference type="Proteomes" id="UP000717996"/>
    </source>
</evidence>